<evidence type="ECO:0000259" key="4">
    <source>
        <dbReference type="PROSITE" id="PS50234"/>
    </source>
</evidence>
<evidence type="ECO:0000256" key="1">
    <source>
        <dbReference type="SAM" id="MobiDB-lite"/>
    </source>
</evidence>
<dbReference type="CDD" id="cd00198">
    <property type="entry name" value="vWFA"/>
    <property type="match status" value="1"/>
</dbReference>
<proteinExistence type="predicted"/>
<dbReference type="InParanoid" id="A0A2R5GQW9"/>
<keyword evidence="2" id="KW-0472">Membrane</keyword>
<dbReference type="InterPro" id="IPR036465">
    <property type="entry name" value="vWFA_dom_sf"/>
</dbReference>
<feature type="transmembrane region" description="Helical" evidence="2">
    <location>
        <begin position="284"/>
        <end position="306"/>
    </location>
</feature>
<keyword evidence="2" id="KW-1133">Transmembrane helix</keyword>
<name>A0A2R5GQW9_9STRA</name>
<dbReference type="SMART" id="SM00327">
    <property type="entry name" value="VWA"/>
    <property type="match status" value="1"/>
</dbReference>
<feature type="domain" description="VWFA" evidence="4">
    <location>
        <begin position="31"/>
        <end position="244"/>
    </location>
</feature>
<dbReference type="Proteomes" id="UP000241890">
    <property type="component" value="Unassembled WGS sequence"/>
</dbReference>
<evidence type="ECO:0000313" key="5">
    <source>
        <dbReference type="EMBL" id="GBG33250.1"/>
    </source>
</evidence>
<gene>
    <name evidence="5" type="ORF">FCC1311_094742</name>
</gene>
<dbReference type="SUPFAM" id="SSF53300">
    <property type="entry name" value="vWA-like"/>
    <property type="match status" value="1"/>
</dbReference>
<feature type="region of interest" description="Disordered" evidence="1">
    <location>
        <begin position="344"/>
        <end position="402"/>
    </location>
</feature>
<dbReference type="EMBL" id="BEYU01000149">
    <property type="protein sequence ID" value="GBG33250.1"/>
    <property type="molecule type" value="Genomic_DNA"/>
</dbReference>
<keyword evidence="3" id="KW-0732">Signal</keyword>
<feature type="chain" id="PRO_5015331279" description="VWFA domain-containing protein" evidence="3">
    <location>
        <begin position="22"/>
        <end position="402"/>
    </location>
</feature>
<organism evidence="5 6">
    <name type="scientific">Hondaea fermentalgiana</name>
    <dbReference type="NCBI Taxonomy" id="2315210"/>
    <lineage>
        <taxon>Eukaryota</taxon>
        <taxon>Sar</taxon>
        <taxon>Stramenopiles</taxon>
        <taxon>Bigyra</taxon>
        <taxon>Labyrinthulomycetes</taxon>
        <taxon>Thraustochytrida</taxon>
        <taxon>Thraustochytriidae</taxon>
        <taxon>Hondaea</taxon>
    </lineage>
</organism>
<comment type="caution">
    <text evidence="5">The sequence shown here is derived from an EMBL/GenBank/DDBJ whole genome shotgun (WGS) entry which is preliminary data.</text>
</comment>
<feature type="compositionally biased region" description="Low complexity" evidence="1">
    <location>
        <begin position="254"/>
        <end position="279"/>
    </location>
</feature>
<dbReference type="PROSITE" id="PS50234">
    <property type="entry name" value="VWFA"/>
    <property type="match status" value="1"/>
</dbReference>
<evidence type="ECO:0000256" key="2">
    <source>
        <dbReference type="SAM" id="Phobius"/>
    </source>
</evidence>
<feature type="compositionally biased region" description="Acidic residues" evidence="1">
    <location>
        <begin position="345"/>
        <end position="373"/>
    </location>
</feature>
<keyword evidence="6" id="KW-1185">Reference proteome</keyword>
<dbReference type="InterPro" id="IPR002035">
    <property type="entry name" value="VWF_A"/>
</dbReference>
<protein>
    <recommendedName>
        <fullName evidence="4">VWFA domain-containing protein</fullName>
    </recommendedName>
</protein>
<sequence length="402" mass="42782">MRALLRLAAGLLALAARNAVAQDDDEATQLDVFFVLDQSGSIAAAAPLCEAADDEGRDCWTLEAVAFREINVQLRDALGGWASTTQTNGVTVPGSTGLGMSAWTFSCNQTTKEPISFNLTDNNMYYSDLSMLGATNYLTSNLSPSGGTCPSLSLDTALELALAQPDTRPNRVLVLLTDGVLDPADLNATQDVAAEIADADIPVIVVSVGAVGWDEDTAIAVFGEGTQIYETDDFADLLGSVDEISGVIGDNAGTAAPSSDSWTAATTPTASRAADTSSSNSKTAAVTGSVFAVCFIALLGASLVVLRRRRRHLSGSLVVAYPHNSAPDAEAKDLSTAYDFHRESDEELGLDDADRDDGEYEEDNDADDSEEDCDHYRTHDDDDDDDDDDEKSHRHSRRSERH</sequence>
<dbReference type="AlphaFoldDB" id="A0A2R5GQW9"/>
<reference evidence="5 6" key="1">
    <citation type="submission" date="2017-12" db="EMBL/GenBank/DDBJ databases">
        <title>Sequencing, de novo assembly and annotation of complete genome of a new Thraustochytrid species, strain FCC1311.</title>
        <authorList>
            <person name="Sedici K."/>
            <person name="Godart F."/>
            <person name="Aiese Cigliano R."/>
            <person name="Sanseverino W."/>
            <person name="Barakat M."/>
            <person name="Ortet P."/>
            <person name="Marechal E."/>
            <person name="Cagnac O."/>
            <person name="Amato A."/>
        </authorList>
    </citation>
    <scope>NUCLEOTIDE SEQUENCE [LARGE SCALE GENOMIC DNA]</scope>
</reference>
<accession>A0A2R5GQW9</accession>
<feature type="region of interest" description="Disordered" evidence="1">
    <location>
        <begin position="252"/>
        <end position="280"/>
    </location>
</feature>
<dbReference type="Gene3D" id="3.40.50.410">
    <property type="entry name" value="von Willebrand factor, type A domain"/>
    <property type="match status" value="1"/>
</dbReference>
<evidence type="ECO:0000256" key="3">
    <source>
        <dbReference type="SAM" id="SignalP"/>
    </source>
</evidence>
<feature type="signal peptide" evidence="3">
    <location>
        <begin position="1"/>
        <end position="21"/>
    </location>
</feature>
<feature type="compositionally biased region" description="Basic residues" evidence="1">
    <location>
        <begin position="393"/>
        <end position="402"/>
    </location>
</feature>
<evidence type="ECO:0000313" key="6">
    <source>
        <dbReference type="Proteomes" id="UP000241890"/>
    </source>
</evidence>
<keyword evidence="2" id="KW-0812">Transmembrane</keyword>